<feature type="domain" description="Peptidase S1" evidence="8">
    <location>
        <begin position="31"/>
        <end position="258"/>
    </location>
</feature>
<dbReference type="PROSITE" id="PS50240">
    <property type="entry name" value="TRYPSIN_DOM"/>
    <property type="match status" value="8"/>
</dbReference>
<feature type="domain" description="Peptidase S1" evidence="8">
    <location>
        <begin position="1053"/>
        <end position="1346"/>
    </location>
</feature>
<dbReference type="SMART" id="SM00020">
    <property type="entry name" value="Tryp_SPc"/>
    <property type="match status" value="9"/>
</dbReference>
<dbReference type="InterPro" id="IPR009003">
    <property type="entry name" value="Peptidase_S1_PA"/>
</dbReference>
<evidence type="ECO:0000256" key="6">
    <source>
        <dbReference type="RuleBase" id="RU363034"/>
    </source>
</evidence>
<evidence type="ECO:0000313" key="9">
    <source>
        <dbReference type="EMBL" id="KAG8504985.1"/>
    </source>
</evidence>
<feature type="domain" description="Peptidase S1" evidence="8">
    <location>
        <begin position="2236"/>
        <end position="2483"/>
    </location>
</feature>
<organism evidence="9 10">
    <name type="scientific">Galemys pyrenaicus</name>
    <name type="common">Iberian desman</name>
    <name type="synonym">Pyrenean desman</name>
    <dbReference type="NCBI Taxonomy" id="202257"/>
    <lineage>
        <taxon>Eukaryota</taxon>
        <taxon>Metazoa</taxon>
        <taxon>Chordata</taxon>
        <taxon>Craniata</taxon>
        <taxon>Vertebrata</taxon>
        <taxon>Euteleostomi</taxon>
        <taxon>Mammalia</taxon>
        <taxon>Eutheria</taxon>
        <taxon>Laurasiatheria</taxon>
        <taxon>Eulipotyphla</taxon>
        <taxon>Talpidae</taxon>
        <taxon>Galemys</taxon>
    </lineage>
</organism>
<comment type="similarity">
    <text evidence="5">Belongs to the peptidase S1 family. CLIP subfamily.</text>
</comment>
<keyword evidence="3 6" id="KW-0720">Serine protease</keyword>
<dbReference type="GO" id="GO:0004252">
    <property type="term" value="F:serine-type endopeptidase activity"/>
    <property type="evidence" value="ECO:0007669"/>
    <property type="project" value="InterPro"/>
</dbReference>
<keyword evidence="7" id="KW-0732">Signal</keyword>
<dbReference type="InterPro" id="IPR018114">
    <property type="entry name" value="TRYPSIN_HIS"/>
</dbReference>
<keyword evidence="10" id="KW-1185">Reference proteome</keyword>
<dbReference type="Gene3D" id="2.40.10.10">
    <property type="entry name" value="Trypsin-like serine proteases"/>
    <property type="match status" value="11"/>
</dbReference>
<dbReference type="InterPro" id="IPR001314">
    <property type="entry name" value="Peptidase_S1A"/>
</dbReference>
<dbReference type="GO" id="GO:0006508">
    <property type="term" value="P:proteolysis"/>
    <property type="evidence" value="ECO:0007669"/>
    <property type="project" value="UniProtKB-KW"/>
</dbReference>
<dbReference type="FunFam" id="2.40.10.10:FF:000181">
    <property type="entry name" value="Chymotrypsinogen A"/>
    <property type="match status" value="5"/>
</dbReference>
<dbReference type="OrthoDB" id="6380398at2759"/>
<feature type="domain" description="Peptidase S1" evidence="8">
    <location>
        <begin position="1549"/>
        <end position="1818"/>
    </location>
</feature>
<dbReference type="PROSITE" id="PS00135">
    <property type="entry name" value="TRYPSIN_SER"/>
    <property type="match status" value="3"/>
</dbReference>
<dbReference type="PANTHER" id="PTHR24252">
    <property type="entry name" value="ACROSIN-RELATED"/>
    <property type="match status" value="1"/>
</dbReference>
<proteinExistence type="inferred from homology"/>
<keyword evidence="1 6" id="KW-0645">Protease</keyword>
<dbReference type="FunFam" id="2.40.10.10:FF:000118">
    <property type="entry name" value="Chymotrypsinogen A"/>
    <property type="match status" value="1"/>
</dbReference>
<keyword evidence="2 6" id="KW-0378">Hydrolase</keyword>
<dbReference type="SUPFAM" id="SSF50494">
    <property type="entry name" value="Trypsin-like serine proteases"/>
    <property type="match status" value="10"/>
</dbReference>
<evidence type="ECO:0000256" key="1">
    <source>
        <dbReference type="ARBA" id="ARBA00022670"/>
    </source>
</evidence>
<keyword evidence="4" id="KW-1015">Disulfide bond</keyword>
<dbReference type="InterPro" id="IPR001254">
    <property type="entry name" value="Trypsin_dom"/>
</dbReference>
<name>A0A8J5ZTV1_GALPY</name>
<dbReference type="InterPro" id="IPR033116">
    <property type="entry name" value="TRYPSIN_SER"/>
</dbReference>
<dbReference type="FunFam" id="2.40.10.10:FF:000002">
    <property type="entry name" value="Transmembrane protease serine"/>
    <property type="match status" value="1"/>
</dbReference>
<evidence type="ECO:0000313" key="10">
    <source>
        <dbReference type="Proteomes" id="UP000700334"/>
    </source>
</evidence>
<feature type="chain" id="PRO_5035145182" evidence="7">
    <location>
        <begin position="21"/>
        <end position="2721"/>
    </location>
</feature>
<feature type="domain" description="Peptidase S1" evidence="8">
    <location>
        <begin position="794"/>
        <end position="1030"/>
    </location>
</feature>
<gene>
    <name evidence="9" type="ORF">J0S82_000043</name>
</gene>
<feature type="signal peptide" evidence="7">
    <location>
        <begin position="1"/>
        <end position="20"/>
    </location>
</feature>
<feature type="domain" description="Peptidase S1" evidence="8">
    <location>
        <begin position="568"/>
        <end position="769"/>
    </location>
</feature>
<dbReference type="PANTHER" id="PTHR24252:SF7">
    <property type="entry name" value="HYALIN"/>
    <property type="match status" value="1"/>
</dbReference>
<feature type="domain" description="Peptidase S1" evidence="8">
    <location>
        <begin position="1824"/>
        <end position="2225"/>
    </location>
</feature>
<dbReference type="FunFam" id="2.40.10.10:FF:000068">
    <property type="entry name" value="transmembrane protease serine 2"/>
    <property type="match status" value="1"/>
</dbReference>
<reference evidence="9" key="1">
    <citation type="journal article" date="2021" name="Evol. Appl.">
        <title>The genome of the Pyrenean desman and the effects of bottlenecks and inbreeding on the genomic landscape of an endangered species.</title>
        <authorList>
            <person name="Escoda L."/>
            <person name="Castresana J."/>
        </authorList>
    </citation>
    <scope>NUCLEOTIDE SEQUENCE</scope>
    <source>
        <strain evidence="9">IBE-C5619</strain>
    </source>
</reference>
<evidence type="ECO:0000256" key="4">
    <source>
        <dbReference type="ARBA" id="ARBA00023157"/>
    </source>
</evidence>
<protein>
    <submittedName>
        <fullName evidence="9">Chymotrypsinogen 2</fullName>
    </submittedName>
</protein>
<comment type="caution">
    <text evidence="9">The sequence shown here is derived from an EMBL/GenBank/DDBJ whole genome shotgun (WGS) entry which is preliminary data.</text>
</comment>
<feature type="domain" description="Peptidase S1" evidence="8">
    <location>
        <begin position="289"/>
        <end position="516"/>
    </location>
</feature>
<dbReference type="InterPro" id="IPR043504">
    <property type="entry name" value="Peptidase_S1_PA_chymotrypsin"/>
</dbReference>
<accession>A0A8J5ZTV1</accession>
<dbReference type="PROSITE" id="PS00134">
    <property type="entry name" value="TRYPSIN_HIS"/>
    <property type="match status" value="4"/>
</dbReference>
<dbReference type="CDD" id="cd00190">
    <property type="entry name" value="Tryp_SPc"/>
    <property type="match status" value="9"/>
</dbReference>
<dbReference type="Pfam" id="PF00089">
    <property type="entry name" value="Trypsin"/>
    <property type="match status" value="10"/>
</dbReference>
<evidence type="ECO:0000256" key="3">
    <source>
        <dbReference type="ARBA" id="ARBA00022825"/>
    </source>
</evidence>
<dbReference type="EMBL" id="JAGFMF010012275">
    <property type="protein sequence ID" value="KAG8504985.1"/>
    <property type="molecule type" value="Genomic_DNA"/>
</dbReference>
<evidence type="ECO:0000256" key="7">
    <source>
        <dbReference type="SAM" id="SignalP"/>
    </source>
</evidence>
<sequence>MAFLWLLSCLALIGPSTGSASDPELSIMPRIINGTDALPGSWPWHVMLQTPTGILICGGSLIDENWVVTAAHCDITTSSLVVAGMFDRHAREDGVQILNISKIFRHYSFNKWSIYNDIALLKLATPAHFNKNVSPVLLPSPYDNFLPYIWCTIIGWGKSDFKSDGFPAKLQSAAIRLMSMATCRKYIPYVNPRTVICVGSDGARSHRGDSGGSLVCQKDGAWTLAGVLCYSSKTCRACRPFVATRVTAFLPWIHAMAFLWLLSCLALIGPSTGSGAPAGDPELSIMPRIINGEDTTPGAWPWNVMLLAPSGILLGGGSLINESWVITSAHCKVTTSSLVVAGLYNRRSHEDDIQILNISQIFRHHNFNQWSIYNNIALLKLATPAHFNNNVSSVLLPPIYDDFTPGTMCTIIGWGLTKLNDRTIPGKLQQATVPILSKPLCRRYWPKICTRTMICAGFNGSRSYHGDYGGSLVCQKNGLWTLAGVLSFGSKSCVDCKPFVATRVASFLPWIHTMASLWLLSCFTLIGASLVLTPLELLRILCPDPANMSRTCSGVPAGDLELSVMPRIINGTNAHRGAWPWHVSLQTRTGGVICGGSLINQNWVVTAAHCNITTSDQVVAGMFKRRSREDGVQILSISKIFRHHDFNMWTLYNDIALLKLATPAYFNNKVSPVLLPRVYDNFVPESLCTIFGWGKTQLSGEHILCSQAAAGKSASRVHGHMQELLAPYQPPYHDLCWPQRCQFLPCMYALTQPSHTGPRTMALLGLLPCFTLIGAVFGSGAPAGDPELSIMPRIINGTSAHPGAWPWHVTLQTTTGFIFCGGSLINRNWVITAAHCNVTTSDWAVVGLQDRRFHENRIEILDIAQVFTHPKFNLTSLYSDIALLKLATPAHFSDYVSPVLLPSAGDDFRPQTWCTIIGWGDTHPNASGSPKKLQQASVRLLSTDTCKKFWPTISLHAMICAGMRGVSFYLVRPSPPQGDSGGSLVCPKKGRWTLVGIESFFSKNGPTRWPFVATRVPTTMASLWLLSCFTLIGASLGSGAPAGDPELSIMPRIINGRDATPGAWPWHVSLVASEAELYPNSCDCCPASIYLPFFLQKSSGVFICGGSLISRNWVVTAAHCNITGRGGQWFLLNAYTPAPSRTSHRAVTGLVDINFSESAIEILAIAQVFTHPKFNFNKVYSDIALLKLATPAHFKNNVSPVHLPSAYDDFHPWTWCTIVGWGKISTNGTAYPKKLQQARVRLLSTDTCKRHWSKFSTHTMVCAASRGAGFYHVRPSPPQGDSGGSLVCPKNEHWTLVGILSYFRKNNPTRRPFVATRSGAPASDPELSIMPRIISGEDAEPGSWPWHVVLVARGSASEWGFYPKFHFPTLLSDIALLKLVEAAHFYQLGCAVLLPRVGEMLLPGTLCTVIGWGAAQPTGECLWPCRSERESVSSCECCREGPSGSALCQFCASLSRAVNLVFLTNTRLGQLGAPRVLPAQSDLPTDAISSHRVTLVAPWSAPRKEPGSWWASVGTMALLWLLSCFTIIGTPFGSGASADDPELSITPRIINGEDTTPGAWPWHVLVMGDTSTPIGVTNSVNVTPPFSLQSLRGHHLCGGSLVNQTWVITAAHCNVTTSDWVVAGLYDRSSPNSDVQHLHIAQIFTHPNWYTRGNDICLLKLATPCHFSRTVSPVHLPRASDRFHSGTRCVAMGWGRTQPNVIQYSNKAQQARVPLLSQTQCRKYWGRSIRSFMVCAGANGVSACDGDSGSPLVCRKNGAWTLVGVFSWTNATCSTSMPGVYTPCGVPVSPSEMSGMARIINGVNALPGAWPWHVSLLVSERLPYVGSHWPQPKGAGAVVQAVELRPDSTDPLLFLQYKNGAHKCGGSLISENWVVTAAHCNIRAVRNDIALVKLAKPAVFSQRVAPVSLPTALDNFPARTVCAMMGMGYTNASDIETSDTLQQAFVPLLSNAECQRHWQREITDDMVCAGAQGSSPGRVWRLRRPPGVQEEWSLEAHGDLGYWQRRRPNQFACCVPPQCGVPVSPSEMSGMARIIYGMNALPGAWPWHVSLLQWRNQVRGLPGPRELGGYCSPVQHHSLTDPRPHVPARPHPQVFTYPGYRQNSVHHDIALVKLATPAVFSITTSPVCLPQAAELIHEMSQCAVTGFGYTSPKADRPSDFLQQAMLPLVPNAKCKKYWGNEITDDVVCAGAKGSTIFKGDSGGPLVCKKNGVWKLVGILSTCGVPAIHPKMHKDKLTRGEDAISGSWPWHVSLQPRDGTFTCGGTLIDEYWVITSAHCKITGRGWGRRAASSSVTPPASPRTSHLVVAGDIDNGFIIKDVQVLRIREVIEHPDYHNGSIQHDIALLRLATRANISETVYPVCLPGDLDKFPAGSLCVNTGRGYTNPRIGKTSEKLQQVVLPLLSDANCSKLSSLEVAEDMICAGDESVSFTMGDSGSPLVCQKNGTWTLVGVMSSYMKFNATSQTVVCPRISSRVLWIRKIMGHHRLLYRMEKQSLLKMKSAPFIPKKVSAEALTACVSVPGRGGCSVPVPHQGAAWPSLCRLRAPAAPVSQGAEALGSGPPCSGGPWGRDHNHLLQPGWSSGFCTIGNGVTQGALWKAGVLQTRPRRVGPGTKRPLRRLVLPTCTFLCLEILHTHPRPSLQSPPFPAPPSHVGSQAHPLLRFFENAPGCGTQELPRALAAADLHLEAWRLNESDQAFLPFRHWDASRADRGEERDVAAET</sequence>
<evidence type="ECO:0000259" key="8">
    <source>
        <dbReference type="PROSITE" id="PS50240"/>
    </source>
</evidence>
<dbReference type="Proteomes" id="UP000700334">
    <property type="component" value="Unassembled WGS sequence"/>
</dbReference>
<dbReference type="PRINTS" id="PR00722">
    <property type="entry name" value="CHYMOTRYPSIN"/>
</dbReference>
<evidence type="ECO:0000256" key="5">
    <source>
        <dbReference type="ARBA" id="ARBA00024195"/>
    </source>
</evidence>
<evidence type="ECO:0000256" key="2">
    <source>
        <dbReference type="ARBA" id="ARBA00022801"/>
    </source>
</evidence>